<dbReference type="EMBL" id="CP064936">
    <property type="protein sequence ID" value="QQA01673.1"/>
    <property type="molecule type" value="Genomic_DNA"/>
</dbReference>
<proteinExistence type="predicted"/>
<evidence type="ECO:0000313" key="2">
    <source>
        <dbReference type="Proteomes" id="UP000595224"/>
    </source>
</evidence>
<sequence>MKFDKSKVFTALNADELKPGDKVYLGDSIAELKYKLENEDYSPSILTIIDIDDWNFSFVTKKDVGNLAYLVERTKRKEFRPYKDCDEMLADFKKRFNANWADYEMPLIWLKQKSKDVCIFMQEFAFGSEKMTYDLPFLFTHYTYLDGTPCGMEA</sequence>
<gene>
    <name evidence="1" type="ORF">IWA51_03420</name>
</gene>
<dbReference type="Proteomes" id="UP000595224">
    <property type="component" value="Chromosome"/>
</dbReference>
<evidence type="ECO:0000313" key="1">
    <source>
        <dbReference type="EMBL" id="QQA01673.1"/>
    </source>
</evidence>
<reference evidence="1 2" key="1">
    <citation type="submission" date="2020-11" db="EMBL/GenBank/DDBJ databases">
        <title>Treponema Peruensis nv. sp., first commensal Treponema isolated from human feces.</title>
        <authorList>
            <person name="Belkhou C."/>
            <person name="Raes J."/>
        </authorList>
    </citation>
    <scope>NUCLEOTIDE SEQUENCE [LARGE SCALE GENOMIC DNA]</scope>
    <source>
        <strain evidence="1 2">RCC2812</strain>
    </source>
</reference>
<dbReference type="AlphaFoldDB" id="A0A7T3REJ1"/>
<protein>
    <submittedName>
        <fullName evidence="1">Uncharacterized protein</fullName>
    </submittedName>
</protein>
<dbReference type="KEGG" id="tper:IWA51_03420"/>
<organism evidence="1 2">
    <name type="scientific">Treponema peruense</name>
    <dbReference type="NCBI Taxonomy" id="2787628"/>
    <lineage>
        <taxon>Bacteria</taxon>
        <taxon>Pseudomonadati</taxon>
        <taxon>Spirochaetota</taxon>
        <taxon>Spirochaetia</taxon>
        <taxon>Spirochaetales</taxon>
        <taxon>Treponemataceae</taxon>
        <taxon>Treponema</taxon>
    </lineage>
</organism>
<accession>A0A7T3REJ1</accession>
<keyword evidence="2" id="KW-1185">Reference proteome</keyword>
<dbReference type="RefSeq" id="WP_198443215.1">
    <property type="nucleotide sequence ID" value="NZ_CBCSHE010000018.1"/>
</dbReference>
<name>A0A7T3REJ1_9SPIR</name>